<evidence type="ECO:0000313" key="4">
    <source>
        <dbReference type="EMBL" id="CAG5106487.1"/>
    </source>
</evidence>
<dbReference type="Proteomes" id="UP001158576">
    <property type="component" value="Chromosome 1"/>
</dbReference>
<dbReference type="Gene3D" id="1.10.418.10">
    <property type="entry name" value="Calponin-like domain"/>
    <property type="match status" value="1"/>
</dbReference>
<dbReference type="Pfam" id="PF00402">
    <property type="entry name" value="Calponin"/>
    <property type="match status" value="1"/>
</dbReference>
<sequence length="203" mass="22342">MATRPKGYGLTRELADKINAKYSIEDEQEIIAWLCDITNVDGPNEEGPEAFRQWLSDGTILCALMDVLQPGICKRPHDVSKIKLQALRGHKANENISFFLQAAQNYGVPSSNLFQTVDLTDGQNMAQVQTGLYNIGSMAQKKKFEGPVIGAKMADENRRDFSEATLQAGKNIISLQMGTNQVASQKGMTPYGLGRQMITKETG</sequence>
<dbReference type="Pfam" id="PF00307">
    <property type="entry name" value="CH"/>
    <property type="match status" value="1"/>
</dbReference>
<gene>
    <name evidence="4" type="ORF">OKIOD_LOCUS11631</name>
</gene>
<dbReference type="PANTHER" id="PTHR47385">
    <property type="entry name" value="CALPONIN"/>
    <property type="match status" value="1"/>
</dbReference>
<dbReference type="InterPro" id="IPR050606">
    <property type="entry name" value="Calponin-like"/>
</dbReference>
<dbReference type="InterPro" id="IPR001715">
    <property type="entry name" value="CH_dom"/>
</dbReference>
<dbReference type="SUPFAM" id="SSF47576">
    <property type="entry name" value="Calponin-homology domain, CH-domain"/>
    <property type="match status" value="1"/>
</dbReference>
<comment type="similarity">
    <text evidence="1 2">Belongs to the calponin family.</text>
</comment>
<evidence type="ECO:0000256" key="2">
    <source>
        <dbReference type="RuleBase" id="RU361224"/>
    </source>
</evidence>
<dbReference type="PROSITE" id="PS01052">
    <property type="entry name" value="CALPONIN_1"/>
    <property type="match status" value="1"/>
</dbReference>
<dbReference type="PRINTS" id="PR00888">
    <property type="entry name" value="SM22CALPONIN"/>
</dbReference>
<dbReference type="InterPro" id="IPR000557">
    <property type="entry name" value="Calponin_repeat"/>
</dbReference>
<evidence type="ECO:0000313" key="5">
    <source>
        <dbReference type="Proteomes" id="UP001158576"/>
    </source>
</evidence>
<reference evidence="4 5" key="1">
    <citation type="submission" date="2021-04" db="EMBL/GenBank/DDBJ databases">
        <authorList>
            <person name="Bliznina A."/>
        </authorList>
    </citation>
    <scope>NUCLEOTIDE SEQUENCE [LARGE SCALE GENOMIC DNA]</scope>
</reference>
<protein>
    <recommendedName>
        <fullName evidence="2">Transgelin</fullName>
    </recommendedName>
</protein>
<dbReference type="SMART" id="SM00033">
    <property type="entry name" value="CH"/>
    <property type="match status" value="1"/>
</dbReference>
<proteinExistence type="inferred from homology"/>
<dbReference type="PANTHER" id="PTHR47385:SF18">
    <property type="entry name" value="CALPONIN"/>
    <property type="match status" value="1"/>
</dbReference>
<evidence type="ECO:0000256" key="1">
    <source>
        <dbReference type="ARBA" id="ARBA00009631"/>
    </source>
</evidence>
<keyword evidence="5" id="KW-1185">Reference proteome</keyword>
<dbReference type="InterPro" id="IPR036872">
    <property type="entry name" value="CH_dom_sf"/>
</dbReference>
<dbReference type="EMBL" id="OU015566">
    <property type="protein sequence ID" value="CAG5106487.1"/>
    <property type="molecule type" value="Genomic_DNA"/>
</dbReference>
<feature type="domain" description="Calponin-homology (CH)" evidence="3">
    <location>
        <begin position="24"/>
        <end position="139"/>
    </location>
</feature>
<dbReference type="InterPro" id="IPR003096">
    <property type="entry name" value="SM22_calponin"/>
</dbReference>
<dbReference type="PROSITE" id="PS51122">
    <property type="entry name" value="CALPONIN_2"/>
    <property type="match status" value="1"/>
</dbReference>
<evidence type="ECO:0000259" key="3">
    <source>
        <dbReference type="PROSITE" id="PS50021"/>
    </source>
</evidence>
<name>A0ABN7SXP5_OIKDI</name>
<organism evidence="4 5">
    <name type="scientific">Oikopleura dioica</name>
    <name type="common">Tunicate</name>
    <dbReference type="NCBI Taxonomy" id="34765"/>
    <lineage>
        <taxon>Eukaryota</taxon>
        <taxon>Metazoa</taxon>
        <taxon>Chordata</taxon>
        <taxon>Tunicata</taxon>
        <taxon>Appendicularia</taxon>
        <taxon>Copelata</taxon>
        <taxon>Oikopleuridae</taxon>
        <taxon>Oikopleura</taxon>
    </lineage>
</organism>
<accession>A0ABN7SXP5</accession>
<dbReference type="PROSITE" id="PS50021">
    <property type="entry name" value="CH"/>
    <property type="match status" value="1"/>
</dbReference>